<dbReference type="AlphaFoldDB" id="A0A7H4N143"/>
<proteinExistence type="predicted"/>
<sequence>MASEIDCFYLRFIAAQKALPVDGAFIFSRSGVGL</sequence>
<evidence type="ECO:0000313" key="2">
    <source>
        <dbReference type="Proteomes" id="UP000254863"/>
    </source>
</evidence>
<dbReference type="Proteomes" id="UP000254863">
    <property type="component" value="Unassembled WGS sequence"/>
</dbReference>
<name>A0A7H4N143_9ENTR</name>
<reference evidence="1 2" key="1">
    <citation type="submission" date="2018-06" db="EMBL/GenBank/DDBJ databases">
        <authorList>
            <consortium name="Pathogen Informatics"/>
            <person name="Doyle S."/>
        </authorList>
    </citation>
    <scope>NUCLEOTIDE SEQUENCE [LARGE SCALE GENOMIC DNA]</scope>
    <source>
        <strain evidence="1 2">NCTC11685</strain>
    </source>
</reference>
<organism evidence="1 2">
    <name type="scientific">Klebsiella michiganensis</name>
    <dbReference type="NCBI Taxonomy" id="1134687"/>
    <lineage>
        <taxon>Bacteria</taxon>
        <taxon>Pseudomonadati</taxon>
        <taxon>Pseudomonadota</taxon>
        <taxon>Gammaproteobacteria</taxon>
        <taxon>Enterobacterales</taxon>
        <taxon>Enterobacteriaceae</taxon>
        <taxon>Klebsiella/Raoultella group</taxon>
        <taxon>Klebsiella</taxon>
    </lineage>
</organism>
<protein>
    <submittedName>
        <fullName evidence="1">Uncharacterized protein</fullName>
    </submittedName>
</protein>
<dbReference type="EMBL" id="UGMS01000001">
    <property type="protein sequence ID" value="STV74198.1"/>
    <property type="molecule type" value="Genomic_DNA"/>
</dbReference>
<comment type="caution">
    <text evidence="1">The sequence shown here is derived from an EMBL/GenBank/DDBJ whole genome shotgun (WGS) entry which is preliminary data.</text>
</comment>
<gene>
    <name evidence="1" type="ORF">NCTC11685_00962</name>
</gene>
<accession>A0A7H4N143</accession>
<evidence type="ECO:0000313" key="1">
    <source>
        <dbReference type="EMBL" id="STV74198.1"/>
    </source>
</evidence>